<evidence type="ECO:0000256" key="2">
    <source>
        <dbReference type="ARBA" id="ARBA00022729"/>
    </source>
</evidence>
<name>V8N594_OPHHA</name>
<dbReference type="AlphaFoldDB" id="V8N594"/>
<keyword evidence="1 4" id="KW-0768">Sushi</keyword>
<dbReference type="InterPro" id="IPR051503">
    <property type="entry name" value="ComplSys_Reg/VirEntry_Med"/>
</dbReference>
<dbReference type="GO" id="GO:0005615">
    <property type="term" value="C:extracellular space"/>
    <property type="evidence" value="ECO:0007669"/>
    <property type="project" value="TreeGrafter"/>
</dbReference>
<sequence>ATCPTPPPVENAEIVEDTTKKYLNGEKINYQCNDGFDIYGSAAVTCTRNKWSRLPRCVDVRCSSPSEIPNGQITSVIKAKYLPQEKVYYRCNTGYYLLGTPFITCSKNHWTETPRCAAACTANEEDMREHNIKLRWGNRNKIYSEDGNRVEFICLRGYKPHPNAGSLTAYCANGKFDYPDCI</sequence>
<keyword evidence="7" id="KW-1185">Reference proteome</keyword>
<dbReference type="FunFam" id="2.10.70.10:FF:000060">
    <property type="entry name" value="Complement inhibitory factor H"/>
    <property type="match status" value="1"/>
</dbReference>
<dbReference type="Proteomes" id="UP000018936">
    <property type="component" value="Unassembled WGS sequence"/>
</dbReference>
<keyword evidence="3 4" id="KW-1015">Disulfide bond</keyword>
<proteinExistence type="predicted"/>
<dbReference type="PROSITE" id="PS50923">
    <property type="entry name" value="SUSHI"/>
    <property type="match status" value="2"/>
</dbReference>
<feature type="non-terminal residue" evidence="6">
    <location>
        <position position="182"/>
    </location>
</feature>
<dbReference type="Pfam" id="PF00084">
    <property type="entry name" value="Sushi"/>
    <property type="match status" value="2"/>
</dbReference>
<comment type="caution">
    <text evidence="6">The sequence shown here is derived from an EMBL/GenBank/DDBJ whole genome shotgun (WGS) entry which is preliminary data.</text>
</comment>
<dbReference type="SMART" id="SM00032">
    <property type="entry name" value="CCP"/>
    <property type="match status" value="2"/>
</dbReference>
<feature type="disulfide bond" evidence="4">
    <location>
        <begin position="3"/>
        <end position="46"/>
    </location>
</feature>
<dbReference type="PANTHER" id="PTHR45785">
    <property type="entry name" value="COMPLEMENT FACTOR H-RELATED"/>
    <property type="match status" value="1"/>
</dbReference>
<comment type="caution">
    <text evidence="4">Lacks conserved residue(s) required for the propagation of feature annotation.</text>
</comment>
<evidence type="ECO:0000256" key="3">
    <source>
        <dbReference type="ARBA" id="ARBA00023157"/>
    </source>
</evidence>
<dbReference type="PANTHER" id="PTHR45785:SF7">
    <property type="entry name" value="COMPLEMENT FACTOR H"/>
    <property type="match status" value="1"/>
</dbReference>
<dbReference type="GO" id="GO:0006956">
    <property type="term" value="P:complement activation"/>
    <property type="evidence" value="ECO:0007669"/>
    <property type="project" value="TreeGrafter"/>
</dbReference>
<dbReference type="OrthoDB" id="10051774at2759"/>
<evidence type="ECO:0000259" key="5">
    <source>
        <dbReference type="PROSITE" id="PS50923"/>
    </source>
</evidence>
<evidence type="ECO:0000256" key="1">
    <source>
        <dbReference type="ARBA" id="ARBA00022659"/>
    </source>
</evidence>
<dbReference type="InterPro" id="IPR000436">
    <property type="entry name" value="Sushi_SCR_CCP_dom"/>
</dbReference>
<dbReference type="Gene3D" id="2.10.70.10">
    <property type="entry name" value="Complement Module, domain 1"/>
    <property type="match status" value="3"/>
</dbReference>
<dbReference type="CDD" id="cd00033">
    <property type="entry name" value="CCP"/>
    <property type="match status" value="2"/>
</dbReference>
<organism evidence="6 7">
    <name type="scientific">Ophiophagus hannah</name>
    <name type="common">King cobra</name>
    <name type="synonym">Naja hannah</name>
    <dbReference type="NCBI Taxonomy" id="8665"/>
    <lineage>
        <taxon>Eukaryota</taxon>
        <taxon>Metazoa</taxon>
        <taxon>Chordata</taxon>
        <taxon>Craniata</taxon>
        <taxon>Vertebrata</taxon>
        <taxon>Euteleostomi</taxon>
        <taxon>Lepidosauria</taxon>
        <taxon>Squamata</taxon>
        <taxon>Bifurcata</taxon>
        <taxon>Unidentata</taxon>
        <taxon>Episquamata</taxon>
        <taxon>Toxicofera</taxon>
        <taxon>Serpentes</taxon>
        <taxon>Colubroidea</taxon>
        <taxon>Elapidae</taxon>
        <taxon>Elapinae</taxon>
        <taxon>Ophiophagus</taxon>
    </lineage>
</organism>
<dbReference type="EMBL" id="AZIM01010209">
    <property type="protein sequence ID" value="ETE57041.1"/>
    <property type="molecule type" value="Genomic_DNA"/>
</dbReference>
<reference evidence="6 7" key="1">
    <citation type="journal article" date="2013" name="Proc. Natl. Acad. Sci. U.S.A.">
        <title>The king cobra genome reveals dynamic gene evolution and adaptation in the snake venom system.</title>
        <authorList>
            <person name="Vonk F.J."/>
            <person name="Casewell N.R."/>
            <person name="Henkel C.V."/>
            <person name="Heimberg A.M."/>
            <person name="Jansen H.J."/>
            <person name="McCleary R.J."/>
            <person name="Kerkkamp H.M."/>
            <person name="Vos R.A."/>
            <person name="Guerreiro I."/>
            <person name="Calvete J.J."/>
            <person name="Wuster W."/>
            <person name="Woods A.E."/>
            <person name="Logan J.M."/>
            <person name="Harrison R.A."/>
            <person name="Castoe T.A."/>
            <person name="de Koning A.P."/>
            <person name="Pollock D.D."/>
            <person name="Yandell M."/>
            <person name="Calderon D."/>
            <person name="Renjifo C."/>
            <person name="Currier R.B."/>
            <person name="Salgado D."/>
            <person name="Pla D."/>
            <person name="Sanz L."/>
            <person name="Hyder A.S."/>
            <person name="Ribeiro J.M."/>
            <person name="Arntzen J.W."/>
            <person name="van den Thillart G.E."/>
            <person name="Boetzer M."/>
            <person name="Pirovano W."/>
            <person name="Dirks R.P."/>
            <person name="Spaink H.P."/>
            <person name="Duboule D."/>
            <person name="McGlinn E."/>
            <person name="Kini R.M."/>
            <person name="Richardson M.K."/>
        </authorList>
    </citation>
    <scope>NUCLEOTIDE SEQUENCE</scope>
    <source>
        <tissue evidence="6">Blood</tissue>
    </source>
</reference>
<evidence type="ECO:0000313" key="6">
    <source>
        <dbReference type="EMBL" id="ETE57041.1"/>
    </source>
</evidence>
<feature type="domain" description="Sushi" evidence="5">
    <location>
        <begin position="1"/>
        <end position="59"/>
    </location>
</feature>
<evidence type="ECO:0000313" key="7">
    <source>
        <dbReference type="Proteomes" id="UP000018936"/>
    </source>
</evidence>
<accession>V8N594</accession>
<dbReference type="InterPro" id="IPR035976">
    <property type="entry name" value="Sushi/SCR/CCP_sf"/>
</dbReference>
<feature type="disulfide bond" evidence="4">
    <location>
        <begin position="62"/>
        <end position="105"/>
    </location>
</feature>
<dbReference type="SUPFAM" id="SSF57535">
    <property type="entry name" value="Complement control module/SCR domain"/>
    <property type="match status" value="3"/>
</dbReference>
<protein>
    <submittedName>
        <fullName evidence="6">Complement factor H</fullName>
    </submittedName>
</protein>
<dbReference type="FunFam" id="2.10.70.10:FF:000026">
    <property type="entry name" value="Complement inhibitory factor H"/>
    <property type="match status" value="1"/>
</dbReference>
<gene>
    <name evidence="6" type="primary">CFH</name>
    <name evidence="6" type="ORF">L345_17247</name>
</gene>
<evidence type="ECO:0000256" key="4">
    <source>
        <dbReference type="PROSITE-ProRule" id="PRU00302"/>
    </source>
</evidence>
<keyword evidence="2" id="KW-0732">Signal</keyword>
<dbReference type="GO" id="GO:0001851">
    <property type="term" value="F:complement component C3b binding"/>
    <property type="evidence" value="ECO:0007669"/>
    <property type="project" value="TreeGrafter"/>
</dbReference>
<feature type="domain" description="Sushi" evidence="5">
    <location>
        <begin position="60"/>
        <end position="118"/>
    </location>
</feature>
<feature type="non-terminal residue" evidence="6">
    <location>
        <position position="1"/>
    </location>
</feature>